<organism evidence="1 2">
    <name type="scientific">Catenaria anguillulae PL171</name>
    <dbReference type="NCBI Taxonomy" id="765915"/>
    <lineage>
        <taxon>Eukaryota</taxon>
        <taxon>Fungi</taxon>
        <taxon>Fungi incertae sedis</taxon>
        <taxon>Blastocladiomycota</taxon>
        <taxon>Blastocladiomycetes</taxon>
        <taxon>Blastocladiales</taxon>
        <taxon>Catenariaceae</taxon>
        <taxon>Catenaria</taxon>
    </lineage>
</organism>
<dbReference type="InterPro" id="IPR002637">
    <property type="entry name" value="RdgB/HAM1"/>
</dbReference>
<dbReference type="STRING" id="765915.A0A1Y2HAF1"/>
<gene>
    <name evidence="1" type="ORF">BCR44DRAFT_42235</name>
</gene>
<protein>
    <submittedName>
        <fullName evidence="1">Uncharacterized protein</fullName>
    </submittedName>
</protein>
<sequence length="436" mass="47949">MCAALGIAGGPAAIIKDGPQAVRNRLDPRLLDVNAPHPAKAPLWAEFVHALATDPDNVWIITARLHHPETIHAALTMLASLGLLPAVPKPQHIWPVAHPGFPARFIAEFPEHPPLPNLPGDPPLHWSRYKAELLSTLMHRFARETPAGNVTLCKFSDDDHKNVEATLKYLPPVIAQLEGKVAVQVYSTAHVPPPSMAYIDPSGTRDPQADLALAVPQPCSATHPNWHSASLTINTSNKFKAAEFRTYLLPHVHALDMHAHDLPEPDSDPLTIMRYKASHVCPPGTICDDTSLEIPDAHADAAHLVGTNIKWGAHALDALAGKRALFVCMLGRVRANAESGKDEVAVYRGETWGTICLEDKDAHARLRCAPGFLPWFVPDDGDRPGWSLARYIVEGVDYTRVNPRWIAVQDLLAERAYLVCPTLDKWQGKWQKEDEN</sequence>
<dbReference type="GO" id="GO:0009143">
    <property type="term" value="P:nucleoside triphosphate catabolic process"/>
    <property type="evidence" value="ECO:0007669"/>
    <property type="project" value="InterPro"/>
</dbReference>
<evidence type="ECO:0000313" key="1">
    <source>
        <dbReference type="EMBL" id="ORZ31567.1"/>
    </source>
</evidence>
<proteinExistence type="predicted"/>
<dbReference type="Pfam" id="PF01725">
    <property type="entry name" value="Ham1p_like"/>
    <property type="match status" value="1"/>
</dbReference>
<evidence type="ECO:0000313" key="2">
    <source>
        <dbReference type="Proteomes" id="UP000193411"/>
    </source>
</evidence>
<dbReference type="Gene3D" id="3.90.950.10">
    <property type="match status" value="1"/>
</dbReference>
<dbReference type="EMBL" id="MCFL01000058">
    <property type="protein sequence ID" value="ORZ31567.1"/>
    <property type="molecule type" value="Genomic_DNA"/>
</dbReference>
<dbReference type="AlphaFoldDB" id="A0A1Y2HAF1"/>
<dbReference type="SUPFAM" id="SSF52972">
    <property type="entry name" value="ITPase-like"/>
    <property type="match status" value="1"/>
</dbReference>
<dbReference type="GO" id="GO:0047429">
    <property type="term" value="F:nucleoside triphosphate diphosphatase activity"/>
    <property type="evidence" value="ECO:0007669"/>
    <property type="project" value="InterPro"/>
</dbReference>
<dbReference type="Proteomes" id="UP000193411">
    <property type="component" value="Unassembled WGS sequence"/>
</dbReference>
<reference evidence="1 2" key="1">
    <citation type="submission" date="2016-07" db="EMBL/GenBank/DDBJ databases">
        <title>Pervasive Adenine N6-methylation of Active Genes in Fungi.</title>
        <authorList>
            <consortium name="DOE Joint Genome Institute"/>
            <person name="Mondo S.J."/>
            <person name="Dannebaum R.O."/>
            <person name="Kuo R.C."/>
            <person name="Labutti K."/>
            <person name="Haridas S."/>
            <person name="Kuo A."/>
            <person name="Salamov A."/>
            <person name="Ahrendt S.R."/>
            <person name="Lipzen A."/>
            <person name="Sullivan W."/>
            <person name="Andreopoulos W.B."/>
            <person name="Clum A."/>
            <person name="Lindquist E."/>
            <person name="Daum C."/>
            <person name="Ramamoorthy G.K."/>
            <person name="Gryganskyi A."/>
            <person name="Culley D."/>
            <person name="Magnuson J.K."/>
            <person name="James T.Y."/>
            <person name="O'Malley M.A."/>
            <person name="Stajich J.E."/>
            <person name="Spatafora J.W."/>
            <person name="Visel A."/>
            <person name="Grigoriev I.V."/>
        </authorList>
    </citation>
    <scope>NUCLEOTIDE SEQUENCE [LARGE SCALE GENOMIC DNA]</scope>
    <source>
        <strain evidence="1 2">PL171</strain>
    </source>
</reference>
<comment type="caution">
    <text evidence="1">The sequence shown here is derived from an EMBL/GenBank/DDBJ whole genome shotgun (WGS) entry which is preliminary data.</text>
</comment>
<name>A0A1Y2HAF1_9FUNG</name>
<dbReference type="InterPro" id="IPR029001">
    <property type="entry name" value="ITPase-like_fam"/>
</dbReference>
<keyword evidence="2" id="KW-1185">Reference proteome</keyword>
<accession>A0A1Y2HAF1</accession>
<dbReference type="OrthoDB" id="5515733at2759"/>